<organism evidence="1">
    <name type="scientific">virus sp. ctmTa7</name>
    <dbReference type="NCBI Taxonomy" id="2828255"/>
    <lineage>
        <taxon>Viruses</taxon>
    </lineage>
</organism>
<name>A0A8S5RCM0_9VIRU</name>
<sequence>MKSISLILHTNFNIKKFLILYWIYCDEIKYLRKIIELFLKN</sequence>
<protein>
    <submittedName>
        <fullName evidence="1">Uncharacterized protein</fullName>
    </submittedName>
</protein>
<evidence type="ECO:0000313" key="1">
    <source>
        <dbReference type="EMBL" id="DAE28890.1"/>
    </source>
</evidence>
<accession>A0A8S5RCM0</accession>
<proteinExistence type="predicted"/>
<dbReference type="EMBL" id="BK059091">
    <property type="protein sequence ID" value="DAE28890.1"/>
    <property type="molecule type" value="Genomic_DNA"/>
</dbReference>
<reference evidence="1" key="1">
    <citation type="journal article" date="2021" name="Proc. Natl. Acad. Sci. U.S.A.">
        <title>A Catalog of Tens of Thousands of Viruses from Human Metagenomes Reveals Hidden Associations with Chronic Diseases.</title>
        <authorList>
            <person name="Tisza M.J."/>
            <person name="Buck C.B."/>
        </authorList>
    </citation>
    <scope>NUCLEOTIDE SEQUENCE</scope>
    <source>
        <strain evidence="1">CtmTa7</strain>
    </source>
</reference>